<dbReference type="SUPFAM" id="SSF54001">
    <property type="entry name" value="Cysteine proteinases"/>
    <property type="match status" value="1"/>
</dbReference>
<dbReference type="InterPro" id="IPR038765">
    <property type="entry name" value="Papain-like_cys_pep_sf"/>
</dbReference>
<sequence length="223" mass="24812">MLKSKLLLLIFLLFVISAVFLYKKHFTAAHAEPAAAMDLESTAKLQNGDLIFHTSTSAQSKAIQLATKSKYSHCGIIYQNGGDYFVFEAVQPVSVTPLAKWIARGKGGHFVVKRLKNAHGVLTPAVLSKMKAVGEGFKGKDYDLTFEWSDDKIYCSELIWKVYQRATGLEIGKLEQLKDFDLNAGPVQQKMKERYGSNIPYQEQVISPASVFASDLLVTVMEK</sequence>
<dbReference type="Proteomes" id="UP001596405">
    <property type="component" value="Unassembled WGS sequence"/>
</dbReference>
<evidence type="ECO:0000313" key="2">
    <source>
        <dbReference type="Proteomes" id="UP001596405"/>
    </source>
</evidence>
<keyword evidence="2" id="KW-1185">Reference proteome</keyword>
<dbReference type="RefSeq" id="WP_066619666.1">
    <property type="nucleotide sequence ID" value="NZ_JBHSYQ010000003.1"/>
</dbReference>
<dbReference type="InterPro" id="IPR024453">
    <property type="entry name" value="Peptidase_C92"/>
</dbReference>
<gene>
    <name evidence="1" type="ORF">ACFQHR_01000</name>
</gene>
<proteinExistence type="predicted"/>
<dbReference type="Pfam" id="PF05708">
    <property type="entry name" value="Peptidase_C92"/>
    <property type="match status" value="1"/>
</dbReference>
<accession>A0ABW2DIH9</accession>
<dbReference type="NCBIfam" id="NF007458">
    <property type="entry name" value="PRK10030.1"/>
    <property type="match status" value="1"/>
</dbReference>
<dbReference type="EMBL" id="JBHSYQ010000003">
    <property type="protein sequence ID" value="MFC6996174.1"/>
    <property type="molecule type" value="Genomic_DNA"/>
</dbReference>
<reference evidence="2" key="1">
    <citation type="journal article" date="2019" name="Int. J. Syst. Evol. Microbiol.">
        <title>The Global Catalogue of Microorganisms (GCM) 10K type strain sequencing project: providing services to taxonomists for standard genome sequencing and annotation.</title>
        <authorList>
            <consortium name="The Broad Institute Genomics Platform"/>
            <consortium name="The Broad Institute Genome Sequencing Center for Infectious Disease"/>
            <person name="Wu L."/>
            <person name="Ma J."/>
        </authorList>
    </citation>
    <scope>NUCLEOTIDE SEQUENCE [LARGE SCALE GENOMIC DNA]</scope>
    <source>
        <strain evidence="2">CGMCC 4.7393</strain>
    </source>
</reference>
<name>A0ABW2DIH9_9BACT</name>
<protein>
    <submittedName>
        <fullName evidence="1">YiiX family permuted papain-like enzyme</fullName>
    </submittedName>
</protein>
<evidence type="ECO:0000313" key="1">
    <source>
        <dbReference type="EMBL" id="MFC6996174.1"/>
    </source>
</evidence>
<dbReference type="Gene3D" id="3.90.1720.10">
    <property type="entry name" value="endopeptidase domain like (from Nostoc punctiforme)"/>
    <property type="match status" value="1"/>
</dbReference>
<organism evidence="1 2">
    <name type="scientific">Rufibacter roseus</name>
    <dbReference type="NCBI Taxonomy" id="1567108"/>
    <lineage>
        <taxon>Bacteria</taxon>
        <taxon>Pseudomonadati</taxon>
        <taxon>Bacteroidota</taxon>
        <taxon>Cytophagia</taxon>
        <taxon>Cytophagales</taxon>
        <taxon>Hymenobacteraceae</taxon>
        <taxon>Rufibacter</taxon>
    </lineage>
</organism>
<comment type="caution">
    <text evidence="1">The sequence shown here is derived from an EMBL/GenBank/DDBJ whole genome shotgun (WGS) entry which is preliminary data.</text>
</comment>